<dbReference type="Proteomes" id="UP001337681">
    <property type="component" value="Unassembled WGS sequence"/>
</dbReference>
<evidence type="ECO:0000313" key="2">
    <source>
        <dbReference type="EMBL" id="MEE1885070.1"/>
    </source>
</evidence>
<proteinExistence type="predicted"/>
<accession>A0ABU7H1N2</accession>
<protein>
    <submittedName>
        <fullName evidence="2">Uncharacterized protein</fullName>
    </submittedName>
</protein>
<keyword evidence="3" id="KW-1185">Reference proteome</keyword>
<comment type="caution">
    <text evidence="2">The sequence shown here is derived from an EMBL/GenBank/DDBJ whole genome shotgun (WGS) entry which is preliminary data.</text>
</comment>
<dbReference type="RefSeq" id="WP_330145974.1">
    <property type="nucleotide sequence ID" value="NZ_JAZDQU010000002.1"/>
</dbReference>
<evidence type="ECO:0000256" key="1">
    <source>
        <dbReference type="SAM" id="SignalP"/>
    </source>
</evidence>
<reference evidence="2 3" key="1">
    <citation type="submission" date="2024-01" db="EMBL/GenBank/DDBJ databases">
        <title>Pedobacter sp. nov., isolated from oil-contaminated soil.</title>
        <authorList>
            <person name="Le N.T.T."/>
        </authorList>
    </citation>
    <scope>NUCLEOTIDE SEQUENCE [LARGE SCALE GENOMIC DNA]</scope>
    <source>
        <strain evidence="2 3">VNH31</strain>
    </source>
</reference>
<sequence length="115" mass="12746">MKKLLALCGVLFSLSTFAQSAQDNKDIVNYEYMPRINDVKLTGAIQQKFTAYKNGNPVNFIVVKKKNITVWDVHTFNSMKVGAKVSLEGLVPLRWSPDDGAPISTSREVVAKSVN</sequence>
<dbReference type="EMBL" id="JAZDQU010000002">
    <property type="protein sequence ID" value="MEE1885070.1"/>
    <property type="molecule type" value="Genomic_DNA"/>
</dbReference>
<feature type="signal peptide" evidence="1">
    <location>
        <begin position="1"/>
        <end position="18"/>
    </location>
</feature>
<keyword evidence="1" id="KW-0732">Signal</keyword>
<gene>
    <name evidence="2" type="ORF">VRU49_06500</name>
</gene>
<feature type="chain" id="PRO_5045452010" evidence="1">
    <location>
        <begin position="19"/>
        <end position="115"/>
    </location>
</feature>
<organism evidence="2 3">
    <name type="scientific">Pedobacter flavus</name>
    <dbReference type="NCBI Taxonomy" id="3113906"/>
    <lineage>
        <taxon>Bacteria</taxon>
        <taxon>Pseudomonadati</taxon>
        <taxon>Bacteroidota</taxon>
        <taxon>Sphingobacteriia</taxon>
        <taxon>Sphingobacteriales</taxon>
        <taxon>Sphingobacteriaceae</taxon>
        <taxon>Pedobacter</taxon>
    </lineage>
</organism>
<name>A0ABU7H1N2_9SPHI</name>
<evidence type="ECO:0000313" key="3">
    <source>
        <dbReference type="Proteomes" id="UP001337681"/>
    </source>
</evidence>